<keyword evidence="2" id="KW-0732">Signal</keyword>
<accession>A0ABR4HVY3</accession>
<gene>
    <name evidence="3" type="ORF">BDW59DRAFT_165008</name>
</gene>
<proteinExistence type="predicted"/>
<feature type="region of interest" description="Disordered" evidence="1">
    <location>
        <begin position="161"/>
        <end position="203"/>
    </location>
</feature>
<evidence type="ECO:0000256" key="2">
    <source>
        <dbReference type="SAM" id="SignalP"/>
    </source>
</evidence>
<feature type="chain" id="PRO_5046813493" description="GPI anchored protein" evidence="2">
    <location>
        <begin position="18"/>
        <end position="226"/>
    </location>
</feature>
<feature type="compositionally biased region" description="Low complexity" evidence="1">
    <location>
        <begin position="77"/>
        <end position="89"/>
    </location>
</feature>
<feature type="compositionally biased region" description="Acidic residues" evidence="1">
    <location>
        <begin position="58"/>
        <end position="76"/>
    </location>
</feature>
<name>A0ABR4HVY3_9EURO</name>
<evidence type="ECO:0008006" key="5">
    <source>
        <dbReference type="Google" id="ProtNLM"/>
    </source>
</evidence>
<keyword evidence="4" id="KW-1185">Reference proteome</keyword>
<sequence length="226" mass="23457">MHAKYLTLLTLSSAALGQDWLSDAYDALSATTDYPTPTGLSGDNTLDEYLDDNDYLEDLDVTNDFGDSDDSSDDDSSSSSSPTSSSSSSDDSDNMFGDIPSSILTELATAIPSSVLQELATPASLSSLYSEVADGNFPAWVTDLPDDVRDYLESAWDVDTSAIPTGSASSDDEDSSSSSSSDDDNNDNNNNSNSNGDNEDAAGMLSPSVMASFVGAVGVLGLALAL</sequence>
<comment type="caution">
    <text evidence="3">The sequence shown here is derived from an EMBL/GenBank/DDBJ whole genome shotgun (WGS) entry which is preliminary data.</text>
</comment>
<evidence type="ECO:0000313" key="4">
    <source>
        <dbReference type="Proteomes" id="UP001610335"/>
    </source>
</evidence>
<feature type="compositionally biased region" description="Low complexity" evidence="1">
    <location>
        <begin position="187"/>
        <end position="196"/>
    </location>
</feature>
<feature type="compositionally biased region" description="Acidic residues" evidence="1">
    <location>
        <begin position="170"/>
        <end position="186"/>
    </location>
</feature>
<evidence type="ECO:0000256" key="1">
    <source>
        <dbReference type="SAM" id="MobiDB-lite"/>
    </source>
</evidence>
<organism evidence="3 4">
    <name type="scientific">Aspergillus cavernicola</name>
    <dbReference type="NCBI Taxonomy" id="176166"/>
    <lineage>
        <taxon>Eukaryota</taxon>
        <taxon>Fungi</taxon>
        <taxon>Dikarya</taxon>
        <taxon>Ascomycota</taxon>
        <taxon>Pezizomycotina</taxon>
        <taxon>Eurotiomycetes</taxon>
        <taxon>Eurotiomycetidae</taxon>
        <taxon>Eurotiales</taxon>
        <taxon>Aspergillaceae</taxon>
        <taxon>Aspergillus</taxon>
        <taxon>Aspergillus subgen. Nidulantes</taxon>
    </lineage>
</organism>
<dbReference type="EMBL" id="JBFXLS010000076">
    <property type="protein sequence ID" value="KAL2819555.1"/>
    <property type="molecule type" value="Genomic_DNA"/>
</dbReference>
<protein>
    <recommendedName>
        <fullName evidence="5">GPI anchored protein</fullName>
    </recommendedName>
</protein>
<feature type="region of interest" description="Disordered" evidence="1">
    <location>
        <begin position="58"/>
        <end position="98"/>
    </location>
</feature>
<dbReference type="Proteomes" id="UP001610335">
    <property type="component" value="Unassembled WGS sequence"/>
</dbReference>
<reference evidence="3 4" key="1">
    <citation type="submission" date="2024-07" db="EMBL/GenBank/DDBJ databases">
        <title>Section-level genome sequencing and comparative genomics of Aspergillus sections Usti and Cavernicolus.</title>
        <authorList>
            <consortium name="Lawrence Berkeley National Laboratory"/>
            <person name="Nybo J.L."/>
            <person name="Vesth T.C."/>
            <person name="Theobald S."/>
            <person name="Frisvad J.C."/>
            <person name="Larsen T.O."/>
            <person name="Kjaerboelling I."/>
            <person name="Rothschild-Mancinelli K."/>
            <person name="Lyhne E.K."/>
            <person name="Kogle M.E."/>
            <person name="Barry K."/>
            <person name="Clum A."/>
            <person name="Na H."/>
            <person name="Ledsgaard L."/>
            <person name="Lin J."/>
            <person name="Lipzen A."/>
            <person name="Kuo A."/>
            <person name="Riley R."/>
            <person name="Mondo S."/>
            <person name="LaButti K."/>
            <person name="Haridas S."/>
            <person name="Pangalinan J."/>
            <person name="Salamov A.A."/>
            <person name="Simmons B.A."/>
            <person name="Magnuson J.K."/>
            <person name="Chen J."/>
            <person name="Drula E."/>
            <person name="Henrissat B."/>
            <person name="Wiebenga A."/>
            <person name="Lubbers R.J."/>
            <person name="Gomes A.C."/>
            <person name="Makela M.R."/>
            <person name="Stajich J."/>
            <person name="Grigoriev I.V."/>
            <person name="Mortensen U.H."/>
            <person name="De vries R.P."/>
            <person name="Baker S.E."/>
            <person name="Andersen M.R."/>
        </authorList>
    </citation>
    <scope>NUCLEOTIDE SEQUENCE [LARGE SCALE GENOMIC DNA]</scope>
    <source>
        <strain evidence="3 4">CBS 600.67</strain>
    </source>
</reference>
<evidence type="ECO:0000313" key="3">
    <source>
        <dbReference type="EMBL" id="KAL2819555.1"/>
    </source>
</evidence>
<feature type="signal peptide" evidence="2">
    <location>
        <begin position="1"/>
        <end position="17"/>
    </location>
</feature>